<keyword evidence="5 9" id="KW-0665">Pyrimidine biosynthesis</keyword>
<organism evidence="14 15">
    <name type="scientific">Acidithiobacillus ferrooxidans (strain ATCC 23270 / DSM 14882 / CIP 104768 / NCIMB 8455)</name>
    <name type="common">Ferrobacillus ferrooxidans (strain ATCC 23270)</name>
    <dbReference type="NCBI Taxonomy" id="243159"/>
    <lineage>
        <taxon>Bacteria</taxon>
        <taxon>Pseudomonadati</taxon>
        <taxon>Pseudomonadota</taxon>
        <taxon>Acidithiobacillia</taxon>
        <taxon>Acidithiobacillales</taxon>
        <taxon>Acidithiobacillaceae</taxon>
        <taxon>Acidithiobacillus</taxon>
    </lineage>
</organism>
<comment type="pathway">
    <text evidence="2 9 12">Pyrimidine metabolism; UMP biosynthesis via de novo pathway; UMP from orotate: step 2/2.</text>
</comment>
<dbReference type="InterPro" id="IPR014732">
    <property type="entry name" value="OMPdecase"/>
</dbReference>
<evidence type="ECO:0000259" key="13">
    <source>
        <dbReference type="SMART" id="SM00934"/>
    </source>
</evidence>
<comment type="catalytic activity">
    <reaction evidence="7 9 12">
        <text>orotidine 5'-phosphate + H(+) = UMP + CO2</text>
        <dbReference type="Rhea" id="RHEA:11596"/>
        <dbReference type="ChEBI" id="CHEBI:15378"/>
        <dbReference type="ChEBI" id="CHEBI:16526"/>
        <dbReference type="ChEBI" id="CHEBI:57538"/>
        <dbReference type="ChEBI" id="CHEBI:57865"/>
        <dbReference type="EC" id="4.1.1.23"/>
    </reaction>
</comment>
<dbReference type="KEGG" id="afr:AFE_0907"/>
<reference evidence="14 15" key="1">
    <citation type="journal article" date="2008" name="BMC Genomics">
        <title>Acidithiobacillus ferrooxidans metabolism: from genome sequence to industrial applications.</title>
        <authorList>
            <person name="Valdes J."/>
            <person name="Pedroso I."/>
            <person name="Quatrini R."/>
            <person name="Dodson R.J."/>
            <person name="Tettelin H."/>
            <person name="Blake R.II."/>
            <person name="Eisen J.A."/>
            <person name="Holmes D.S."/>
        </authorList>
    </citation>
    <scope>NUCLEOTIDE SEQUENCE [LARGE SCALE GENOMIC DNA]</scope>
    <source>
        <strain evidence="15">ATCC 23270 / DSM 14882 / CIP 104768 / NCIMB 8455</strain>
    </source>
</reference>
<dbReference type="HAMAP" id="MF_01200_B">
    <property type="entry name" value="OMPdecase_type1_B"/>
    <property type="match status" value="1"/>
</dbReference>
<evidence type="ECO:0000313" key="14">
    <source>
        <dbReference type="EMBL" id="ACK78323.1"/>
    </source>
</evidence>
<keyword evidence="4 9" id="KW-0210">Decarboxylase</keyword>
<name>B7J787_ACIF2</name>
<evidence type="ECO:0000256" key="4">
    <source>
        <dbReference type="ARBA" id="ARBA00022793"/>
    </source>
</evidence>
<dbReference type="NCBIfam" id="NF001273">
    <property type="entry name" value="PRK00230.1"/>
    <property type="match status" value="1"/>
</dbReference>
<evidence type="ECO:0000313" key="15">
    <source>
        <dbReference type="Proteomes" id="UP000001362"/>
    </source>
</evidence>
<comment type="function">
    <text evidence="1 9">Catalyzes the decarboxylation of orotidine 5'-monophosphate (OMP) to uridine 5'-monophosphate (UMP).</text>
</comment>
<dbReference type="PaxDb" id="243159-AFE_0907"/>
<dbReference type="AlphaFoldDB" id="B7J787"/>
<feature type="active site" description="For OMPdecase activity" evidence="10">
    <location>
        <position position="67"/>
    </location>
</feature>
<dbReference type="PANTHER" id="PTHR32119:SF2">
    <property type="entry name" value="OROTIDINE 5'-PHOSPHATE DECARBOXYLASE"/>
    <property type="match status" value="1"/>
</dbReference>
<feature type="domain" description="Orotidine 5'-phosphate decarboxylase" evidence="13">
    <location>
        <begin position="7"/>
        <end position="228"/>
    </location>
</feature>
<dbReference type="GO" id="GO:0005829">
    <property type="term" value="C:cytosol"/>
    <property type="evidence" value="ECO:0007669"/>
    <property type="project" value="TreeGrafter"/>
</dbReference>
<dbReference type="Pfam" id="PF00215">
    <property type="entry name" value="OMPdecase"/>
    <property type="match status" value="1"/>
</dbReference>
<dbReference type="InterPro" id="IPR013785">
    <property type="entry name" value="Aldolase_TIM"/>
</dbReference>
<evidence type="ECO:0000256" key="11">
    <source>
        <dbReference type="PIRSR" id="PIRSR614732-2"/>
    </source>
</evidence>
<evidence type="ECO:0000256" key="1">
    <source>
        <dbReference type="ARBA" id="ARBA00002356"/>
    </source>
</evidence>
<dbReference type="InterPro" id="IPR047596">
    <property type="entry name" value="OMPdecase_bac"/>
</dbReference>
<evidence type="ECO:0000256" key="9">
    <source>
        <dbReference type="HAMAP-Rule" id="MF_01200"/>
    </source>
</evidence>
<dbReference type="InterPro" id="IPR018089">
    <property type="entry name" value="OMPdecase_AS"/>
</dbReference>
<feature type="binding site" evidence="9 11">
    <location>
        <position position="212"/>
    </location>
    <ligand>
        <name>substrate</name>
    </ligand>
</feature>
<evidence type="ECO:0000256" key="5">
    <source>
        <dbReference type="ARBA" id="ARBA00022975"/>
    </source>
</evidence>
<dbReference type="GO" id="GO:0004590">
    <property type="term" value="F:orotidine-5'-phosphate decarboxylase activity"/>
    <property type="evidence" value="ECO:0007669"/>
    <property type="project" value="UniProtKB-UniRule"/>
</dbReference>
<feature type="binding site" evidence="9 11">
    <location>
        <position position="192"/>
    </location>
    <ligand>
        <name>substrate</name>
    </ligand>
</feature>
<proteinExistence type="inferred from homology"/>
<gene>
    <name evidence="9 14" type="primary">pyrF</name>
    <name evidence="14" type="ordered locus">AFE_0907</name>
</gene>
<dbReference type="CDD" id="cd04725">
    <property type="entry name" value="OMP_decarboxylase_like"/>
    <property type="match status" value="1"/>
</dbReference>
<evidence type="ECO:0000256" key="6">
    <source>
        <dbReference type="ARBA" id="ARBA00023239"/>
    </source>
</evidence>
<evidence type="ECO:0000256" key="12">
    <source>
        <dbReference type="RuleBase" id="RU000512"/>
    </source>
</evidence>
<dbReference type="HOGENOM" id="CLU_067069_0_0_6"/>
<dbReference type="GO" id="GO:0006207">
    <property type="term" value="P:'de novo' pyrimidine nucleobase biosynthetic process"/>
    <property type="evidence" value="ECO:0007669"/>
    <property type="project" value="InterPro"/>
</dbReference>
<dbReference type="SMART" id="SM00934">
    <property type="entry name" value="OMPdecase"/>
    <property type="match status" value="1"/>
</dbReference>
<feature type="active site" description="For OMPdecase activity" evidence="10">
    <location>
        <position position="62"/>
    </location>
</feature>
<dbReference type="Gene3D" id="3.20.20.70">
    <property type="entry name" value="Aldolase class I"/>
    <property type="match status" value="1"/>
</dbReference>
<dbReference type="PROSITE" id="PS00156">
    <property type="entry name" value="OMPDECASE"/>
    <property type="match status" value="1"/>
</dbReference>
<evidence type="ECO:0000256" key="10">
    <source>
        <dbReference type="PIRSR" id="PIRSR614732-1"/>
    </source>
</evidence>
<keyword evidence="15" id="KW-1185">Reference proteome</keyword>
<dbReference type="eggNOG" id="COG0284">
    <property type="taxonomic scope" value="Bacteria"/>
</dbReference>
<feature type="active site" description="For OMPdecase activity" evidence="10">
    <location>
        <position position="64"/>
    </location>
</feature>
<feature type="binding site" evidence="9 11">
    <location>
        <position position="123"/>
    </location>
    <ligand>
        <name>substrate</name>
    </ligand>
</feature>
<sequence>MQLVISPLIIALDYADERDALILADQLDPAQCRVKVGKELFTASGPSIVERLQERGFDVFLDLKFHDIPQTVAKACRAASRLGVWMLNVHASGGSAMLRAAREAVEDGGGTRRPLLIAVTVLTSMDDDALHEVGVNSSVVEQVGRLATLAAACALDGLVCSALEADRLRNVLPELLRVTPGIRPAQYAEDDQRRIMTPAAALAAGSDFLVVGRPVTAAVDPARALGQILNELVAKPGDSREPG</sequence>
<evidence type="ECO:0000256" key="3">
    <source>
        <dbReference type="ARBA" id="ARBA00011738"/>
    </source>
</evidence>
<dbReference type="UniPathway" id="UPA00070">
    <property type="reaction ID" value="UER00120"/>
</dbReference>
<feature type="binding site" evidence="9 11">
    <location>
        <position position="13"/>
    </location>
    <ligand>
        <name>substrate</name>
    </ligand>
</feature>
<keyword evidence="6 9" id="KW-0456">Lyase</keyword>
<dbReference type="EC" id="4.1.1.23" evidence="9"/>
<feature type="binding site" evidence="9 11">
    <location>
        <position position="213"/>
    </location>
    <ligand>
        <name>substrate</name>
    </ligand>
</feature>
<dbReference type="PANTHER" id="PTHR32119">
    <property type="entry name" value="OROTIDINE 5'-PHOSPHATE DECARBOXYLASE"/>
    <property type="match status" value="1"/>
</dbReference>
<feature type="binding site" evidence="9">
    <location>
        <begin position="62"/>
        <end position="71"/>
    </location>
    <ligand>
        <name>substrate</name>
    </ligand>
</feature>
<dbReference type="FunFam" id="3.20.20.70:FF:000015">
    <property type="entry name" value="Orotidine 5'-phosphate decarboxylase"/>
    <property type="match status" value="1"/>
</dbReference>
<evidence type="ECO:0000256" key="7">
    <source>
        <dbReference type="ARBA" id="ARBA00049157"/>
    </source>
</evidence>
<feature type="binding site" evidence="9 11">
    <location>
        <position position="35"/>
    </location>
    <ligand>
        <name>substrate</name>
    </ligand>
</feature>
<dbReference type="GO" id="GO:0044205">
    <property type="term" value="P:'de novo' UMP biosynthetic process"/>
    <property type="evidence" value="ECO:0007669"/>
    <property type="project" value="UniProtKB-UniRule"/>
</dbReference>
<dbReference type="Proteomes" id="UP000001362">
    <property type="component" value="Chromosome"/>
</dbReference>
<dbReference type="InterPro" id="IPR011060">
    <property type="entry name" value="RibuloseP-bd_barrel"/>
</dbReference>
<evidence type="ECO:0000256" key="8">
    <source>
        <dbReference type="ARBA" id="ARBA00061012"/>
    </source>
</evidence>
<dbReference type="NCBIfam" id="TIGR01740">
    <property type="entry name" value="pyrF"/>
    <property type="match status" value="1"/>
</dbReference>
<comment type="similarity">
    <text evidence="8 9">Belongs to the OMP decarboxylase family. Type 1 subfamily.</text>
</comment>
<dbReference type="EMBL" id="CP001219">
    <property type="protein sequence ID" value="ACK78323.1"/>
    <property type="molecule type" value="Genomic_DNA"/>
</dbReference>
<comment type="subunit">
    <text evidence="3 9">Homodimer.</text>
</comment>
<evidence type="ECO:0000256" key="2">
    <source>
        <dbReference type="ARBA" id="ARBA00004861"/>
    </source>
</evidence>
<dbReference type="InterPro" id="IPR001754">
    <property type="entry name" value="OMPdeCOase_dom"/>
</dbReference>
<dbReference type="STRING" id="243159.AFE_0907"/>
<feature type="binding site" evidence="9 11">
    <location>
        <position position="183"/>
    </location>
    <ligand>
        <name>substrate</name>
    </ligand>
</feature>
<feature type="active site" description="Proton donor" evidence="9">
    <location>
        <position position="64"/>
    </location>
</feature>
<dbReference type="SUPFAM" id="SSF51366">
    <property type="entry name" value="Ribulose-phoshate binding barrel"/>
    <property type="match status" value="1"/>
</dbReference>
<accession>B7J787</accession>
<protein>
    <recommendedName>
        <fullName evidence="9">Orotidine 5'-phosphate decarboxylase</fullName>
        <ecNumber evidence="9">4.1.1.23</ecNumber>
    </recommendedName>
    <alternativeName>
        <fullName evidence="9">OMP decarboxylase</fullName>
        <shortName evidence="9">OMPDCase</shortName>
        <shortName evidence="9">OMPdecase</shortName>
    </alternativeName>
</protein>